<organism evidence="1 2">
    <name type="scientific">Ziziphus jujuba witches'-broom phytoplasma</name>
    <dbReference type="NCBI Taxonomy" id="135727"/>
    <lineage>
        <taxon>Bacteria</taxon>
        <taxon>Bacillati</taxon>
        <taxon>Mycoplasmatota</taxon>
        <taxon>Mollicutes</taxon>
        <taxon>Acholeplasmatales</taxon>
        <taxon>Acholeplasmataceae</taxon>
        <taxon>Candidatus Phytoplasma</taxon>
        <taxon>16SrV (Elm yellows group)</taxon>
    </lineage>
</organism>
<proteinExistence type="predicted"/>
<evidence type="ECO:0000313" key="1">
    <source>
        <dbReference type="EMBL" id="AYJ01534.1"/>
    </source>
</evidence>
<sequence length="266" mass="31524">MIETKISSISSILDDENYLYIIKILDKCMTNFEQNLLFLKKYSSTNFDENYISAHIASIFNNLDKFKATNETLKRHGKVDVLISLNKNEDYIIECKNFCGLHDLDFVYKQLLSRVYYRYSCGSIVLLVNGKQPNTFKKILKEINNWVLVHKGEKIKIKNFKCNENFFVIKIKNPKTDFDMLINIACYDLEYNVNHAKKDKDIDDLYKEIEKNSKNFIGSLNNLSKKYNNKLLIEYIIDLQKEFNNITNLFNEYYSKNQKNNKKEKK</sequence>
<gene>
    <name evidence="1" type="ORF">CWO85_03490</name>
</gene>
<protein>
    <submittedName>
        <fullName evidence="1">Uncharacterized protein</fullName>
    </submittedName>
</protein>
<name>A0A660HNE6_ZIZJU</name>
<dbReference type="AlphaFoldDB" id="A0A660HNE6"/>
<dbReference type="KEGG" id="pzi:CWO85_03490"/>
<dbReference type="RefSeq" id="WP_121464223.1">
    <property type="nucleotide sequence ID" value="NZ_CP025121.1"/>
</dbReference>
<keyword evidence="2" id="KW-1185">Reference proteome</keyword>
<dbReference type="EMBL" id="CP025121">
    <property type="protein sequence ID" value="AYJ01534.1"/>
    <property type="molecule type" value="Genomic_DNA"/>
</dbReference>
<evidence type="ECO:0000313" key="2">
    <source>
        <dbReference type="Proteomes" id="UP000272462"/>
    </source>
</evidence>
<accession>A0A660HNE6</accession>
<dbReference type="Proteomes" id="UP000272462">
    <property type="component" value="Chromosome"/>
</dbReference>
<reference evidence="1 2" key="1">
    <citation type="journal article" date="2018" name="BMC Genomics">
        <title>Comparative genome analysis of jujube witches'-broom Phytoplasma, an obligate pathogen that causes jujube witches'-broom disease.</title>
        <authorList>
            <person name="Wang J."/>
            <person name="Song L."/>
            <person name="Jiao Q."/>
            <person name="Yang S."/>
            <person name="Gao R."/>
            <person name="Lu X."/>
            <person name="Zhou G."/>
        </authorList>
    </citation>
    <scope>NUCLEOTIDE SEQUENCE [LARGE SCALE GENOMIC DNA]</scope>
    <source>
        <strain evidence="1">Jwb-nky</strain>
    </source>
</reference>
<dbReference type="OrthoDB" id="386095at2"/>